<protein>
    <submittedName>
        <fullName evidence="1">Uncharacterized protein</fullName>
    </submittedName>
</protein>
<keyword evidence="2" id="KW-1185">Reference proteome</keyword>
<dbReference type="Proteomes" id="UP000094444">
    <property type="component" value="Unassembled WGS sequence"/>
</dbReference>
<accession>A0A2P5IBB5</accession>
<reference evidence="1" key="1">
    <citation type="submission" date="2017-09" db="EMBL/GenBank/DDBJ databases">
        <title>Polyketide synthases of a Diaporthe helianthi virulent isolate.</title>
        <authorList>
            <person name="Baroncelli R."/>
        </authorList>
    </citation>
    <scope>NUCLEOTIDE SEQUENCE [LARGE SCALE GENOMIC DNA]</scope>
    <source>
        <strain evidence="1">7/96</strain>
    </source>
</reference>
<dbReference type="InParanoid" id="A0A2P5IBB5"/>
<evidence type="ECO:0000313" key="1">
    <source>
        <dbReference type="EMBL" id="POS79784.1"/>
    </source>
</evidence>
<comment type="caution">
    <text evidence="1">The sequence shown here is derived from an EMBL/GenBank/DDBJ whole genome shotgun (WGS) entry which is preliminary data.</text>
</comment>
<name>A0A2P5IBB5_DIAHE</name>
<organism evidence="1 2">
    <name type="scientific">Diaporthe helianthi</name>
    <dbReference type="NCBI Taxonomy" id="158607"/>
    <lineage>
        <taxon>Eukaryota</taxon>
        <taxon>Fungi</taxon>
        <taxon>Dikarya</taxon>
        <taxon>Ascomycota</taxon>
        <taxon>Pezizomycotina</taxon>
        <taxon>Sordariomycetes</taxon>
        <taxon>Sordariomycetidae</taxon>
        <taxon>Diaporthales</taxon>
        <taxon>Diaporthaceae</taxon>
        <taxon>Diaporthe</taxon>
    </lineage>
</organism>
<dbReference type="AlphaFoldDB" id="A0A2P5IBB5"/>
<proteinExistence type="predicted"/>
<sequence length="195" mass="20975">MGAHCQWLHEVSGGYEMSSGNRHAGLLGEIEYPAPATATVSNVRSWADVGTALLCAACSFVWAHWQIYVLGTAHVCPASAAGSTEYKNGTPKNRSSSHCSSESVLHNELGLQRVVVTCAPGQGNMQIFSKPPRHRIPEFLQHGISLLQHRASGSLREGGHYVRAAVVTFISAVQEPVTDLPPPLHPQPHWLATLA</sequence>
<evidence type="ECO:0000313" key="2">
    <source>
        <dbReference type="Proteomes" id="UP000094444"/>
    </source>
</evidence>
<gene>
    <name evidence="1" type="ORF">DHEL01_v201816</name>
</gene>
<dbReference type="EMBL" id="MAVT02000089">
    <property type="protein sequence ID" value="POS79784.1"/>
    <property type="molecule type" value="Genomic_DNA"/>
</dbReference>